<dbReference type="GO" id="GO:0052816">
    <property type="term" value="F:long-chain fatty acyl-CoA hydrolase activity"/>
    <property type="evidence" value="ECO:0007669"/>
    <property type="project" value="TreeGrafter"/>
</dbReference>
<evidence type="ECO:0000313" key="7">
    <source>
        <dbReference type="EnsemblMetazoa" id="G18262.1:cds"/>
    </source>
</evidence>
<evidence type="ECO:0000256" key="5">
    <source>
        <dbReference type="PROSITE-ProRule" id="PRU01161"/>
    </source>
</evidence>
<comment type="caution">
    <text evidence="5">Lacks conserved residue(s) required for the propagation of feature annotation.</text>
</comment>
<evidence type="ECO:0000256" key="2">
    <source>
        <dbReference type="ARBA" id="ARBA00022801"/>
    </source>
</evidence>
<dbReference type="GO" id="GO:0047499">
    <property type="term" value="F:calcium-independent phospholipase A2 activity"/>
    <property type="evidence" value="ECO:0007669"/>
    <property type="project" value="InterPro"/>
</dbReference>
<sequence length="141" mass="15926">MVTGVLADRHPVKLHLFRTYEEPPNSETDHRFHCPKSYKEQKVWEAARATSAAPSYFKSFENYIDGGLSANNPTLDLLTEFHKQNRHPKKSIGVVVSIGTGKTDFQKASNHDPDLSLTPSPYAWQRLLKVVLLTQLKHGAE</sequence>
<dbReference type="Pfam" id="PF01734">
    <property type="entry name" value="Patatin"/>
    <property type="match status" value="1"/>
</dbReference>
<accession>A0A8W8JBB5</accession>
<reference evidence="7" key="1">
    <citation type="submission" date="2022-08" db="UniProtKB">
        <authorList>
            <consortium name="EnsemblMetazoa"/>
        </authorList>
    </citation>
    <scope>IDENTIFICATION</scope>
    <source>
        <strain evidence="7">05x7-T-G4-1.051#20</strain>
    </source>
</reference>
<dbReference type="GO" id="GO:0005739">
    <property type="term" value="C:mitochondrion"/>
    <property type="evidence" value="ECO:0007669"/>
    <property type="project" value="TreeGrafter"/>
</dbReference>
<dbReference type="Gene3D" id="3.40.1090.10">
    <property type="entry name" value="Cytosolic phospholipase A2 catalytic domain"/>
    <property type="match status" value="1"/>
</dbReference>
<dbReference type="InterPro" id="IPR002641">
    <property type="entry name" value="PNPLA_dom"/>
</dbReference>
<feature type="domain" description="PNPLA" evidence="6">
    <location>
        <begin position="1"/>
        <end position="78"/>
    </location>
</feature>
<proteinExistence type="predicted"/>
<protein>
    <recommendedName>
        <fullName evidence="6">PNPLA domain-containing protein</fullName>
    </recommendedName>
</protein>
<evidence type="ECO:0000313" key="8">
    <source>
        <dbReference type="Proteomes" id="UP000005408"/>
    </source>
</evidence>
<keyword evidence="2" id="KW-0378">Hydrolase</keyword>
<evidence type="ECO:0000256" key="4">
    <source>
        <dbReference type="ARBA" id="ARBA00023098"/>
    </source>
</evidence>
<dbReference type="EnsemblMetazoa" id="G18262.1">
    <property type="protein sequence ID" value="G18262.1:cds"/>
    <property type="gene ID" value="G18262"/>
</dbReference>
<evidence type="ECO:0000256" key="1">
    <source>
        <dbReference type="ARBA" id="ARBA00022737"/>
    </source>
</evidence>
<evidence type="ECO:0000259" key="6">
    <source>
        <dbReference type="PROSITE" id="PS51635"/>
    </source>
</evidence>
<dbReference type="InterPro" id="IPR047148">
    <property type="entry name" value="PLPL9"/>
</dbReference>
<name>A0A8W8JBB5_MAGGI</name>
<dbReference type="PANTHER" id="PTHR24139">
    <property type="entry name" value="CALCIUM-INDEPENDENT PHOSPHOLIPASE A2"/>
    <property type="match status" value="1"/>
</dbReference>
<organism evidence="7 8">
    <name type="scientific">Magallana gigas</name>
    <name type="common">Pacific oyster</name>
    <name type="synonym">Crassostrea gigas</name>
    <dbReference type="NCBI Taxonomy" id="29159"/>
    <lineage>
        <taxon>Eukaryota</taxon>
        <taxon>Metazoa</taxon>
        <taxon>Spiralia</taxon>
        <taxon>Lophotrochozoa</taxon>
        <taxon>Mollusca</taxon>
        <taxon>Bivalvia</taxon>
        <taxon>Autobranchia</taxon>
        <taxon>Pteriomorphia</taxon>
        <taxon>Ostreida</taxon>
        <taxon>Ostreoidea</taxon>
        <taxon>Ostreidae</taxon>
        <taxon>Magallana</taxon>
    </lineage>
</organism>
<feature type="short sequence motif" description="DGA/G" evidence="5">
    <location>
        <begin position="65"/>
        <end position="67"/>
    </location>
</feature>
<dbReference type="InterPro" id="IPR016035">
    <property type="entry name" value="Acyl_Trfase/lysoPLipase"/>
</dbReference>
<dbReference type="GO" id="GO:0006629">
    <property type="term" value="P:lipid metabolic process"/>
    <property type="evidence" value="ECO:0007669"/>
    <property type="project" value="UniProtKB-KW"/>
</dbReference>
<keyword evidence="3" id="KW-0040">ANK repeat</keyword>
<dbReference type="PANTHER" id="PTHR24139:SF34">
    <property type="entry name" value="85_88 KDA CALCIUM-INDEPENDENT PHOSPHOLIPASE A2"/>
    <property type="match status" value="1"/>
</dbReference>
<keyword evidence="4" id="KW-0443">Lipid metabolism</keyword>
<dbReference type="PROSITE" id="PS51635">
    <property type="entry name" value="PNPLA"/>
    <property type="match status" value="1"/>
</dbReference>
<evidence type="ECO:0000256" key="3">
    <source>
        <dbReference type="ARBA" id="ARBA00023043"/>
    </source>
</evidence>
<keyword evidence="1" id="KW-0677">Repeat</keyword>
<keyword evidence="8" id="KW-1185">Reference proteome</keyword>
<dbReference type="AlphaFoldDB" id="A0A8W8JBB5"/>
<dbReference type="SUPFAM" id="SSF52151">
    <property type="entry name" value="FabD/lysophospholipase-like"/>
    <property type="match status" value="1"/>
</dbReference>
<dbReference type="GO" id="GO:2000304">
    <property type="term" value="P:positive regulation of ceramide biosynthetic process"/>
    <property type="evidence" value="ECO:0007669"/>
    <property type="project" value="TreeGrafter"/>
</dbReference>
<dbReference type="Proteomes" id="UP000005408">
    <property type="component" value="Unassembled WGS sequence"/>
</dbReference>